<evidence type="ECO:0000256" key="3">
    <source>
        <dbReference type="SAM" id="MobiDB-lite"/>
    </source>
</evidence>
<comment type="function">
    <text evidence="2">Plays a role in the regulation of phosphate uptake.</text>
</comment>
<feature type="compositionally biased region" description="Polar residues" evidence="3">
    <location>
        <begin position="218"/>
        <end position="239"/>
    </location>
</feature>
<gene>
    <name evidence="5" type="primary">phoU</name>
    <name evidence="5" type="ORF">GCM10009716_03190</name>
</gene>
<dbReference type="PANTHER" id="PTHR42930">
    <property type="entry name" value="PHOSPHATE-SPECIFIC TRANSPORT SYSTEM ACCESSORY PROTEIN PHOU"/>
    <property type="match status" value="1"/>
</dbReference>
<protein>
    <recommendedName>
        <fullName evidence="2">Phosphate-specific transport system accessory protein PhoU</fullName>
    </recommendedName>
</protein>
<dbReference type="Proteomes" id="UP001501303">
    <property type="component" value="Unassembled WGS sequence"/>
</dbReference>
<proteinExistence type="inferred from homology"/>
<dbReference type="InterPro" id="IPR028366">
    <property type="entry name" value="PhoU"/>
</dbReference>
<keyword evidence="6" id="KW-1185">Reference proteome</keyword>
<reference evidence="5 6" key="1">
    <citation type="journal article" date="2019" name="Int. J. Syst. Evol. Microbiol.">
        <title>The Global Catalogue of Microorganisms (GCM) 10K type strain sequencing project: providing services to taxonomists for standard genome sequencing and annotation.</title>
        <authorList>
            <consortium name="The Broad Institute Genomics Platform"/>
            <consortium name="The Broad Institute Genome Sequencing Center for Infectious Disease"/>
            <person name="Wu L."/>
            <person name="Ma J."/>
        </authorList>
    </citation>
    <scope>NUCLEOTIDE SEQUENCE [LARGE SCALE GENOMIC DNA]</scope>
    <source>
        <strain evidence="5 6">JCM 13581</strain>
    </source>
</reference>
<dbReference type="EMBL" id="BAAAMJ010000003">
    <property type="protein sequence ID" value="GAA1896527.1"/>
    <property type="molecule type" value="Genomic_DNA"/>
</dbReference>
<name>A0ABN2NQZ9_9ACTN</name>
<keyword evidence="1 2" id="KW-0592">Phosphate transport</keyword>
<sequence>MRDAYHEELDAISDSLVEMARFVGSAIGRATTSMLDADLKLAESVIAADDKVDEMHRELENSAIALLARQQPVATDLRIVVTSLRMSADLERCGDLAQHVAKVARLRFPDSAVPRDLHATILEMGQLAQRLMAKAAEVIITKDVDLALQLEHDDDAMDSLHRTLFQHLMDDRWKHGVETAVDVTLLGRYYERFADHAVSIARRVVYLVTGEYADQFEADSSSESAPGSATPTSQESGEA</sequence>
<evidence type="ECO:0000313" key="6">
    <source>
        <dbReference type="Proteomes" id="UP001501303"/>
    </source>
</evidence>
<feature type="domain" description="PhoU" evidence="4">
    <location>
        <begin position="121"/>
        <end position="204"/>
    </location>
</feature>
<dbReference type="SUPFAM" id="SSF109755">
    <property type="entry name" value="PhoU-like"/>
    <property type="match status" value="1"/>
</dbReference>
<dbReference type="Pfam" id="PF01895">
    <property type="entry name" value="PhoU"/>
    <property type="match status" value="2"/>
</dbReference>
<dbReference type="InterPro" id="IPR026022">
    <property type="entry name" value="PhoU_dom"/>
</dbReference>
<comment type="caution">
    <text evidence="5">The sequence shown here is derived from an EMBL/GenBank/DDBJ whole genome shotgun (WGS) entry which is preliminary data.</text>
</comment>
<comment type="similarity">
    <text evidence="2">Belongs to the PhoU family.</text>
</comment>
<accession>A0ABN2NQZ9</accession>
<evidence type="ECO:0000256" key="1">
    <source>
        <dbReference type="ARBA" id="ARBA00022592"/>
    </source>
</evidence>
<evidence type="ECO:0000256" key="2">
    <source>
        <dbReference type="PIRNR" id="PIRNR003107"/>
    </source>
</evidence>
<dbReference type="NCBIfam" id="TIGR02135">
    <property type="entry name" value="phoU_full"/>
    <property type="match status" value="1"/>
</dbReference>
<dbReference type="PIRSF" id="PIRSF003107">
    <property type="entry name" value="PhoU"/>
    <property type="match status" value="1"/>
</dbReference>
<feature type="region of interest" description="Disordered" evidence="3">
    <location>
        <begin position="217"/>
        <end position="239"/>
    </location>
</feature>
<dbReference type="Gene3D" id="1.20.58.220">
    <property type="entry name" value="Phosphate transport system protein phou homolog 2, domain 2"/>
    <property type="match status" value="1"/>
</dbReference>
<dbReference type="PANTHER" id="PTHR42930:SF3">
    <property type="entry name" value="PHOSPHATE-SPECIFIC TRANSPORT SYSTEM ACCESSORY PROTEIN PHOU"/>
    <property type="match status" value="1"/>
</dbReference>
<dbReference type="RefSeq" id="WP_344258173.1">
    <property type="nucleotide sequence ID" value="NZ_BAAAMJ010000003.1"/>
</dbReference>
<evidence type="ECO:0000313" key="5">
    <source>
        <dbReference type="EMBL" id="GAA1896527.1"/>
    </source>
</evidence>
<evidence type="ECO:0000259" key="4">
    <source>
        <dbReference type="Pfam" id="PF01895"/>
    </source>
</evidence>
<dbReference type="InterPro" id="IPR038078">
    <property type="entry name" value="PhoU-like_sf"/>
</dbReference>
<comment type="subcellular location">
    <subcellularLocation>
        <location evidence="2">Cytoplasm</location>
    </subcellularLocation>
</comment>
<feature type="domain" description="PhoU" evidence="4">
    <location>
        <begin position="16"/>
        <end position="103"/>
    </location>
</feature>
<organism evidence="5 6">
    <name type="scientific">Streptomyces sodiiphilus</name>
    <dbReference type="NCBI Taxonomy" id="226217"/>
    <lineage>
        <taxon>Bacteria</taxon>
        <taxon>Bacillati</taxon>
        <taxon>Actinomycetota</taxon>
        <taxon>Actinomycetes</taxon>
        <taxon>Kitasatosporales</taxon>
        <taxon>Streptomycetaceae</taxon>
        <taxon>Streptomyces</taxon>
    </lineage>
</organism>
<comment type="subunit">
    <text evidence="2">Homodimer.</text>
</comment>
<keyword evidence="2" id="KW-0963">Cytoplasm</keyword>
<keyword evidence="2" id="KW-0813">Transport</keyword>